<dbReference type="EMBL" id="NHNT01000001">
    <property type="protein sequence ID" value="OUZ40361.1"/>
    <property type="molecule type" value="Genomic_DNA"/>
</dbReference>
<evidence type="ECO:0000313" key="1">
    <source>
        <dbReference type="EMBL" id="OUZ40361.1"/>
    </source>
</evidence>
<accession>A0ABX3ZKR9</accession>
<evidence type="ECO:0000313" key="2">
    <source>
        <dbReference type="Proteomes" id="UP000196594"/>
    </source>
</evidence>
<dbReference type="RefSeq" id="WP_008403162.1">
    <property type="nucleotide sequence ID" value="NZ_JAFBEY010000002.1"/>
</dbReference>
<sequence length="108" mass="12401">MNSQIQLIAPKWFVQDELHIIETIVSKTSADTGIVIAGENFDATKRCHPTVRLYMIQLFNDQYEITKELDAFQFDTAEEAQQFCAKLPEMTAIDLVMLMNKEEPVFSI</sequence>
<name>A0ABX3ZKR9_9BACL</name>
<dbReference type="Proteomes" id="UP000196594">
    <property type="component" value="Unassembled WGS sequence"/>
</dbReference>
<reference evidence="1 2" key="1">
    <citation type="journal article" date="2017" name="Int. J. Syst. Evol. Microbiol.">
        <title>Solibacillus kalamii sp. nov., isolated from a high-efficiency particulate arrestance filter system used in the International Space Station.</title>
        <authorList>
            <person name="Checinska Sielaff A."/>
            <person name="Kumar R.M."/>
            <person name="Pal D."/>
            <person name="Mayilraj S."/>
            <person name="Venkateswaran K."/>
        </authorList>
    </citation>
    <scope>NUCLEOTIDE SEQUENCE [LARGE SCALE GENOMIC DNA]</scope>
    <source>
        <strain evidence="1 2">ISSFR-015</strain>
    </source>
</reference>
<gene>
    <name evidence="1" type="ORF">CBM15_00460</name>
</gene>
<organism evidence="1 2">
    <name type="scientific">Solibacillus kalamii</name>
    <dbReference type="NCBI Taxonomy" id="1748298"/>
    <lineage>
        <taxon>Bacteria</taxon>
        <taxon>Bacillati</taxon>
        <taxon>Bacillota</taxon>
        <taxon>Bacilli</taxon>
        <taxon>Bacillales</taxon>
        <taxon>Caryophanaceae</taxon>
        <taxon>Solibacillus</taxon>
    </lineage>
</organism>
<protein>
    <submittedName>
        <fullName evidence="1">Geranylgeranyl pyrophosphate synthase</fullName>
    </submittedName>
</protein>
<keyword evidence="2" id="KW-1185">Reference proteome</keyword>
<proteinExistence type="predicted"/>
<comment type="caution">
    <text evidence="1">The sequence shown here is derived from an EMBL/GenBank/DDBJ whole genome shotgun (WGS) entry which is preliminary data.</text>
</comment>